<evidence type="ECO:0000313" key="2">
    <source>
        <dbReference type="EMBL" id="GAA2366125.1"/>
    </source>
</evidence>
<organism evidence="2 3">
    <name type="scientific">Streptomyces cuspidosporus</name>
    <dbReference type="NCBI Taxonomy" id="66882"/>
    <lineage>
        <taxon>Bacteria</taxon>
        <taxon>Bacillati</taxon>
        <taxon>Actinomycetota</taxon>
        <taxon>Actinomycetes</taxon>
        <taxon>Kitasatosporales</taxon>
        <taxon>Streptomycetaceae</taxon>
        <taxon>Streptomyces</taxon>
    </lineage>
</organism>
<sequence length="169" mass="19104">MFDFGIEGYRPHWLSGPRAVGKAHGARLRALAGRTLTRLWVVWDAADDEWFPDCPVLLDFDGEQVEVNHWKLDQLSLTWNSIEPRRPIQWPGFSLRWRDDAVPEAAAPLLGSPLRDVQLLEWTGHDAARGTVEVGFVFARGRITVHNALDENGLSFDPPDPRSRPYPVG</sequence>
<protein>
    <submittedName>
        <fullName evidence="2">Uncharacterized protein</fullName>
    </submittedName>
</protein>
<reference evidence="3" key="1">
    <citation type="journal article" date="2019" name="Int. J. Syst. Evol. Microbiol.">
        <title>The Global Catalogue of Microorganisms (GCM) 10K type strain sequencing project: providing services to taxonomists for standard genome sequencing and annotation.</title>
        <authorList>
            <consortium name="The Broad Institute Genomics Platform"/>
            <consortium name="The Broad Institute Genome Sequencing Center for Infectious Disease"/>
            <person name="Wu L."/>
            <person name="Ma J."/>
        </authorList>
    </citation>
    <scope>NUCLEOTIDE SEQUENCE [LARGE SCALE GENOMIC DNA]</scope>
    <source>
        <strain evidence="3">JCM 4316</strain>
    </source>
</reference>
<name>A0ABP5U0F3_9ACTN</name>
<dbReference type="Proteomes" id="UP001500253">
    <property type="component" value="Unassembled WGS sequence"/>
</dbReference>
<comment type="caution">
    <text evidence="2">The sequence shown here is derived from an EMBL/GenBank/DDBJ whole genome shotgun (WGS) entry which is preliminary data.</text>
</comment>
<evidence type="ECO:0000313" key="3">
    <source>
        <dbReference type="Proteomes" id="UP001500253"/>
    </source>
</evidence>
<evidence type="ECO:0000256" key="1">
    <source>
        <dbReference type="SAM" id="MobiDB-lite"/>
    </source>
</evidence>
<dbReference type="RefSeq" id="WP_346178227.1">
    <property type="nucleotide sequence ID" value="NZ_BAAASD010000042.1"/>
</dbReference>
<keyword evidence="3" id="KW-1185">Reference proteome</keyword>
<dbReference type="EMBL" id="BAAASD010000042">
    <property type="protein sequence ID" value="GAA2366125.1"/>
    <property type="molecule type" value="Genomic_DNA"/>
</dbReference>
<proteinExistence type="predicted"/>
<accession>A0ABP5U0F3</accession>
<gene>
    <name evidence="2" type="ORF">GCM10010246_68820</name>
</gene>
<feature type="region of interest" description="Disordered" evidence="1">
    <location>
        <begin position="150"/>
        <end position="169"/>
    </location>
</feature>